<protein>
    <submittedName>
        <fullName evidence="2">Uncharacterized protein</fullName>
    </submittedName>
</protein>
<reference evidence="2" key="2">
    <citation type="submission" date="2023-05" db="EMBL/GenBank/DDBJ databases">
        <authorList>
            <consortium name="Lawrence Berkeley National Laboratory"/>
            <person name="Steindorff A."/>
            <person name="Hensen N."/>
            <person name="Bonometti L."/>
            <person name="Westerberg I."/>
            <person name="Brannstrom I.O."/>
            <person name="Guillou S."/>
            <person name="Cros-Aarteil S."/>
            <person name="Calhoun S."/>
            <person name="Haridas S."/>
            <person name="Kuo A."/>
            <person name="Mondo S."/>
            <person name="Pangilinan J."/>
            <person name="Riley R."/>
            <person name="Labutti K."/>
            <person name="Andreopoulos B."/>
            <person name="Lipzen A."/>
            <person name="Chen C."/>
            <person name="Yanf M."/>
            <person name="Daum C."/>
            <person name="Ng V."/>
            <person name="Clum A."/>
            <person name="Ohm R."/>
            <person name="Martin F."/>
            <person name="Silar P."/>
            <person name="Natvig D."/>
            <person name="Lalanne C."/>
            <person name="Gautier V."/>
            <person name="Ament-Velasquez S.L."/>
            <person name="Kruys A."/>
            <person name="Hutchinson M.I."/>
            <person name="Powell A.J."/>
            <person name="Barry K."/>
            <person name="Miller A.N."/>
            <person name="Grigoriev I.V."/>
            <person name="Debuchy R."/>
            <person name="Gladieux P."/>
            <person name="Thoren M.H."/>
            <person name="Johannesson H."/>
        </authorList>
    </citation>
    <scope>NUCLEOTIDE SEQUENCE</scope>
    <source>
        <strain evidence="2">CBS 892.96</strain>
    </source>
</reference>
<feature type="region of interest" description="Disordered" evidence="1">
    <location>
        <begin position="363"/>
        <end position="415"/>
    </location>
</feature>
<comment type="caution">
    <text evidence="2">The sequence shown here is derived from an EMBL/GenBank/DDBJ whole genome shotgun (WGS) entry which is preliminary data.</text>
</comment>
<dbReference type="EMBL" id="MU866193">
    <property type="protein sequence ID" value="KAK4176570.1"/>
    <property type="molecule type" value="Genomic_DNA"/>
</dbReference>
<evidence type="ECO:0000313" key="2">
    <source>
        <dbReference type="EMBL" id="KAK4176570.1"/>
    </source>
</evidence>
<reference evidence="2" key="1">
    <citation type="journal article" date="2023" name="Mol. Phylogenet. Evol.">
        <title>Genome-scale phylogeny and comparative genomics of the fungal order Sordariales.</title>
        <authorList>
            <person name="Hensen N."/>
            <person name="Bonometti L."/>
            <person name="Westerberg I."/>
            <person name="Brannstrom I.O."/>
            <person name="Guillou S."/>
            <person name="Cros-Aarteil S."/>
            <person name="Calhoun S."/>
            <person name="Haridas S."/>
            <person name="Kuo A."/>
            <person name="Mondo S."/>
            <person name="Pangilinan J."/>
            <person name="Riley R."/>
            <person name="LaButti K."/>
            <person name="Andreopoulos B."/>
            <person name="Lipzen A."/>
            <person name="Chen C."/>
            <person name="Yan M."/>
            <person name="Daum C."/>
            <person name="Ng V."/>
            <person name="Clum A."/>
            <person name="Steindorff A."/>
            <person name="Ohm R.A."/>
            <person name="Martin F."/>
            <person name="Silar P."/>
            <person name="Natvig D.O."/>
            <person name="Lalanne C."/>
            <person name="Gautier V."/>
            <person name="Ament-Velasquez S.L."/>
            <person name="Kruys A."/>
            <person name="Hutchinson M.I."/>
            <person name="Powell A.J."/>
            <person name="Barry K."/>
            <person name="Miller A.N."/>
            <person name="Grigoriev I.V."/>
            <person name="Debuchy R."/>
            <person name="Gladieux P."/>
            <person name="Hiltunen Thoren M."/>
            <person name="Johannesson H."/>
        </authorList>
    </citation>
    <scope>NUCLEOTIDE SEQUENCE</scope>
    <source>
        <strain evidence="2">CBS 892.96</strain>
    </source>
</reference>
<proteinExistence type="predicted"/>
<feature type="region of interest" description="Disordered" evidence="1">
    <location>
        <begin position="274"/>
        <end position="294"/>
    </location>
</feature>
<dbReference type="AlphaFoldDB" id="A0AAN6W7N5"/>
<sequence length="415" mass="46146">MTTVKLSPLQHLPSEILILIFEANLGHVTSFSEVYAIWLSSHCMYYRFHKEFMVDLFLQHLQHGLPEMSKTPFGNRAWQWEHMRLEGIFKLVVDACQNDEPEFLQRAMTRYPDFLNPLARLELRFHLNSPCSSPWRSFGHHAPSMLHSILLVEYAALMDAPRTAQLLLSHRASIYERSTAAEENYRRRAPCKSYYLQPLVNAILATEELDEEQADAALLATRRFGLPRTAALVTNVIALDEKGNSGADSGSGPASGTDGVHCCEESTEVEAGDHSHLAARRCATPPPPRNRLLPQPREVAARGVVSGVLQSMKLKRDFTLYHTDLPVATQRTTGHHLRFGPNPNKLLTPLALRWTDLTSHGKLTGAPDDVPSIGDSSPGPGNNLAVNEPRATIESSPRASVPGCAIFPSLEERKK</sequence>
<name>A0AAN6W7N5_9PEZI</name>
<dbReference type="Proteomes" id="UP001302321">
    <property type="component" value="Unassembled WGS sequence"/>
</dbReference>
<evidence type="ECO:0000256" key="1">
    <source>
        <dbReference type="SAM" id="MobiDB-lite"/>
    </source>
</evidence>
<keyword evidence="3" id="KW-1185">Reference proteome</keyword>
<organism evidence="2 3">
    <name type="scientific">Triangularia setosa</name>
    <dbReference type="NCBI Taxonomy" id="2587417"/>
    <lineage>
        <taxon>Eukaryota</taxon>
        <taxon>Fungi</taxon>
        <taxon>Dikarya</taxon>
        <taxon>Ascomycota</taxon>
        <taxon>Pezizomycotina</taxon>
        <taxon>Sordariomycetes</taxon>
        <taxon>Sordariomycetidae</taxon>
        <taxon>Sordariales</taxon>
        <taxon>Podosporaceae</taxon>
        <taxon>Triangularia</taxon>
    </lineage>
</organism>
<evidence type="ECO:0000313" key="3">
    <source>
        <dbReference type="Proteomes" id="UP001302321"/>
    </source>
</evidence>
<accession>A0AAN6W7N5</accession>
<gene>
    <name evidence="2" type="ORF">QBC36DRAFT_7856</name>
</gene>